<keyword evidence="1" id="KW-1133">Transmembrane helix</keyword>
<dbReference type="WBParaSite" id="BXY_0201100.1">
    <property type="protein sequence ID" value="BXY_0201100.1"/>
    <property type="gene ID" value="BXY_0201100"/>
</dbReference>
<dbReference type="Proteomes" id="UP000095284">
    <property type="component" value="Unplaced"/>
</dbReference>
<keyword evidence="1" id="KW-0472">Membrane</keyword>
<evidence type="ECO:0000256" key="1">
    <source>
        <dbReference type="SAM" id="Phobius"/>
    </source>
</evidence>
<dbReference type="AlphaFoldDB" id="A0A1I7RMS5"/>
<organism evidence="2 3">
    <name type="scientific">Bursaphelenchus xylophilus</name>
    <name type="common">Pinewood nematode worm</name>
    <name type="synonym">Aphelenchoides xylophilus</name>
    <dbReference type="NCBI Taxonomy" id="6326"/>
    <lineage>
        <taxon>Eukaryota</taxon>
        <taxon>Metazoa</taxon>
        <taxon>Ecdysozoa</taxon>
        <taxon>Nematoda</taxon>
        <taxon>Chromadorea</taxon>
        <taxon>Rhabditida</taxon>
        <taxon>Tylenchina</taxon>
        <taxon>Tylenchomorpha</taxon>
        <taxon>Aphelenchoidea</taxon>
        <taxon>Aphelenchoididae</taxon>
        <taxon>Bursaphelenchus</taxon>
    </lineage>
</organism>
<accession>A0A1I7RMS5</accession>
<evidence type="ECO:0000313" key="2">
    <source>
        <dbReference type="Proteomes" id="UP000095284"/>
    </source>
</evidence>
<proteinExistence type="predicted"/>
<reference evidence="3" key="1">
    <citation type="submission" date="2016-11" db="UniProtKB">
        <authorList>
            <consortium name="WormBaseParasite"/>
        </authorList>
    </citation>
    <scope>IDENTIFICATION</scope>
</reference>
<protein>
    <submittedName>
        <fullName evidence="3">Uncharacterized protein</fullName>
    </submittedName>
</protein>
<evidence type="ECO:0000313" key="3">
    <source>
        <dbReference type="WBParaSite" id="BXY_0201100.1"/>
    </source>
</evidence>
<name>A0A1I7RMS5_BURXY</name>
<keyword evidence="1" id="KW-0812">Transmembrane</keyword>
<sequence length="78" mass="8876">MSGMNGLEEGAINTSRTAAIGKFKSFREKAKSLSTVFRCPIAGIFWNLLRILYFCLVVIAQFFTEYEATKQFIINIFL</sequence>
<feature type="transmembrane region" description="Helical" evidence="1">
    <location>
        <begin position="44"/>
        <end position="63"/>
    </location>
</feature>